<name>A0A1I4V2I3_9GAMM</name>
<evidence type="ECO:0000256" key="4">
    <source>
        <dbReference type="ARBA" id="ARBA00009982"/>
    </source>
</evidence>
<evidence type="ECO:0000256" key="9">
    <source>
        <dbReference type="ARBA" id="ARBA00022822"/>
    </source>
</evidence>
<dbReference type="EC" id="4.2.1.20" evidence="6 14"/>
<comment type="catalytic activity">
    <reaction evidence="13 14">
        <text>(1S,2R)-1-C-(indol-3-yl)glycerol 3-phosphate + L-serine = D-glyceraldehyde 3-phosphate + L-tryptophan + H2O</text>
        <dbReference type="Rhea" id="RHEA:10532"/>
        <dbReference type="ChEBI" id="CHEBI:15377"/>
        <dbReference type="ChEBI" id="CHEBI:33384"/>
        <dbReference type="ChEBI" id="CHEBI:57912"/>
        <dbReference type="ChEBI" id="CHEBI:58866"/>
        <dbReference type="ChEBI" id="CHEBI:59776"/>
        <dbReference type="EC" id="4.2.1.20"/>
    </reaction>
</comment>
<comment type="subunit">
    <text evidence="5 14">Tetramer of two alpha and two beta chains.</text>
</comment>
<evidence type="ECO:0000256" key="2">
    <source>
        <dbReference type="ARBA" id="ARBA00002786"/>
    </source>
</evidence>
<evidence type="ECO:0000256" key="6">
    <source>
        <dbReference type="ARBA" id="ARBA00012043"/>
    </source>
</evidence>
<evidence type="ECO:0000256" key="1">
    <source>
        <dbReference type="ARBA" id="ARBA00001933"/>
    </source>
</evidence>
<dbReference type="Gene3D" id="3.40.50.1100">
    <property type="match status" value="2"/>
</dbReference>
<feature type="domain" description="Tryptophan synthase beta chain-like PALP" evidence="15">
    <location>
        <begin position="52"/>
        <end position="377"/>
    </location>
</feature>
<evidence type="ECO:0000256" key="13">
    <source>
        <dbReference type="ARBA" id="ARBA00049047"/>
    </source>
</evidence>
<dbReference type="Proteomes" id="UP000242222">
    <property type="component" value="Unassembled WGS sequence"/>
</dbReference>
<keyword evidence="10 14" id="KW-0663">Pyridoxal phosphate</keyword>
<dbReference type="RefSeq" id="WP_092874647.1">
    <property type="nucleotide sequence ID" value="NZ_FOVC01000001.1"/>
</dbReference>
<evidence type="ECO:0000256" key="5">
    <source>
        <dbReference type="ARBA" id="ARBA00011270"/>
    </source>
</evidence>
<dbReference type="InterPro" id="IPR006653">
    <property type="entry name" value="Trp_synth_b_CS"/>
</dbReference>
<feature type="modified residue" description="N6-(pyridoxal phosphate)lysine" evidence="14">
    <location>
        <position position="86"/>
    </location>
</feature>
<proteinExistence type="inferred from homology"/>
<dbReference type="PANTHER" id="PTHR48077">
    <property type="entry name" value="TRYPTOPHAN SYNTHASE-RELATED"/>
    <property type="match status" value="1"/>
</dbReference>
<dbReference type="InterPro" id="IPR006654">
    <property type="entry name" value="Trp_synth_beta"/>
</dbReference>
<dbReference type="FunFam" id="3.40.50.1100:FF:000001">
    <property type="entry name" value="Tryptophan synthase beta chain"/>
    <property type="match status" value="1"/>
</dbReference>
<dbReference type="PROSITE" id="PS00168">
    <property type="entry name" value="TRP_SYNTHASE_BETA"/>
    <property type="match status" value="1"/>
</dbReference>
<comment type="pathway">
    <text evidence="3 14">Amino-acid biosynthesis; L-tryptophan biosynthesis; L-tryptophan from chorismate: step 5/5.</text>
</comment>
<reference evidence="17" key="1">
    <citation type="submission" date="2016-10" db="EMBL/GenBank/DDBJ databases">
        <authorList>
            <person name="Varghese N."/>
            <person name="Submissions S."/>
        </authorList>
    </citation>
    <scope>NUCLEOTIDE SEQUENCE [LARGE SCALE GENOMIC DNA]</scope>
    <source>
        <strain evidence="17">N6PO6</strain>
    </source>
</reference>
<dbReference type="UniPathway" id="UPA00035">
    <property type="reaction ID" value="UER00044"/>
</dbReference>
<dbReference type="NCBIfam" id="TIGR00263">
    <property type="entry name" value="trpB"/>
    <property type="match status" value="1"/>
</dbReference>
<protein>
    <recommendedName>
        <fullName evidence="7 14">Tryptophan synthase beta chain</fullName>
        <ecNumber evidence="6 14">4.2.1.20</ecNumber>
    </recommendedName>
</protein>
<keyword evidence="9 14" id="KW-0822">Tryptophan biosynthesis</keyword>
<keyword evidence="11 14" id="KW-0057">Aromatic amino acid biosynthesis</keyword>
<dbReference type="STRING" id="1367852.SAMN05216516_101503"/>
<evidence type="ECO:0000256" key="11">
    <source>
        <dbReference type="ARBA" id="ARBA00023141"/>
    </source>
</evidence>
<keyword evidence="17" id="KW-1185">Reference proteome</keyword>
<comment type="similarity">
    <text evidence="4 14">Belongs to the TrpB family.</text>
</comment>
<dbReference type="OrthoDB" id="9766131at2"/>
<dbReference type="PIRSF" id="PIRSF001413">
    <property type="entry name" value="Trp_syn_beta"/>
    <property type="match status" value="1"/>
</dbReference>
<comment type="function">
    <text evidence="2 14">The beta subunit is responsible for the synthesis of L-tryptophan from indole and L-serine.</text>
</comment>
<dbReference type="FunFam" id="3.40.50.1100:FF:000004">
    <property type="entry name" value="Tryptophan synthase beta chain"/>
    <property type="match status" value="1"/>
</dbReference>
<evidence type="ECO:0000256" key="3">
    <source>
        <dbReference type="ARBA" id="ARBA00004733"/>
    </source>
</evidence>
<dbReference type="InterPro" id="IPR036052">
    <property type="entry name" value="TrpB-like_PALP_sf"/>
</dbReference>
<dbReference type="EMBL" id="FOVC01000001">
    <property type="protein sequence ID" value="SFM95333.1"/>
    <property type="molecule type" value="Genomic_DNA"/>
</dbReference>
<dbReference type="HAMAP" id="MF_00133">
    <property type="entry name" value="Trp_synth_beta"/>
    <property type="match status" value="1"/>
</dbReference>
<evidence type="ECO:0000313" key="17">
    <source>
        <dbReference type="Proteomes" id="UP000242222"/>
    </source>
</evidence>
<dbReference type="AlphaFoldDB" id="A0A1I4V2I3"/>
<evidence type="ECO:0000256" key="8">
    <source>
        <dbReference type="ARBA" id="ARBA00022605"/>
    </source>
</evidence>
<keyword evidence="8 14" id="KW-0028">Amino-acid biosynthesis</keyword>
<dbReference type="SUPFAM" id="SSF53686">
    <property type="entry name" value="Tryptophan synthase beta subunit-like PLP-dependent enzymes"/>
    <property type="match status" value="1"/>
</dbReference>
<comment type="cofactor">
    <cofactor evidence="1 14">
        <name>pyridoxal 5'-phosphate</name>
        <dbReference type="ChEBI" id="CHEBI:597326"/>
    </cofactor>
</comment>
<dbReference type="Pfam" id="PF00291">
    <property type="entry name" value="PALP"/>
    <property type="match status" value="1"/>
</dbReference>
<evidence type="ECO:0000256" key="12">
    <source>
        <dbReference type="ARBA" id="ARBA00023239"/>
    </source>
</evidence>
<evidence type="ECO:0000313" key="16">
    <source>
        <dbReference type="EMBL" id="SFM95333.1"/>
    </source>
</evidence>
<dbReference type="InterPro" id="IPR023026">
    <property type="entry name" value="Trp_synth_beta/beta-like"/>
</dbReference>
<evidence type="ECO:0000256" key="10">
    <source>
        <dbReference type="ARBA" id="ARBA00022898"/>
    </source>
</evidence>
<keyword evidence="12 14" id="KW-0456">Lyase</keyword>
<evidence type="ECO:0000259" key="15">
    <source>
        <dbReference type="Pfam" id="PF00291"/>
    </source>
</evidence>
<dbReference type="GO" id="GO:0005737">
    <property type="term" value="C:cytoplasm"/>
    <property type="evidence" value="ECO:0007669"/>
    <property type="project" value="TreeGrafter"/>
</dbReference>
<evidence type="ECO:0000256" key="14">
    <source>
        <dbReference type="HAMAP-Rule" id="MF_00133"/>
    </source>
</evidence>
<dbReference type="PANTHER" id="PTHR48077:SF3">
    <property type="entry name" value="TRYPTOPHAN SYNTHASE"/>
    <property type="match status" value="1"/>
</dbReference>
<dbReference type="InterPro" id="IPR001926">
    <property type="entry name" value="TrpB-like_PALP"/>
</dbReference>
<accession>A0A1I4V2I3</accession>
<dbReference type="CDD" id="cd06446">
    <property type="entry name" value="Trp-synth_B"/>
    <property type="match status" value="1"/>
</dbReference>
<dbReference type="GO" id="GO:0004834">
    <property type="term" value="F:tryptophan synthase activity"/>
    <property type="evidence" value="ECO:0007669"/>
    <property type="project" value="UniProtKB-UniRule"/>
</dbReference>
<organism evidence="16 17">
    <name type="scientific">Izhakiella capsodis</name>
    <dbReference type="NCBI Taxonomy" id="1367852"/>
    <lineage>
        <taxon>Bacteria</taxon>
        <taxon>Pseudomonadati</taxon>
        <taxon>Pseudomonadota</taxon>
        <taxon>Gammaproteobacteria</taxon>
        <taxon>Enterobacterales</taxon>
        <taxon>Erwiniaceae</taxon>
        <taxon>Izhakiella</taxon>
    </lineage>
</organism>
<gene>
    <name evidence="14" type="primary">trpB</name>
    <name evidence="16" type="ORF">SAMN05216516_101503</name>
</gene>
<evidence type="ECO:0000256" key="7">
    <source>
        <dbReference type="ARBA" id="ARBA00021362"/>
    </source>
</evidence>
<sequence>MTLLNPYFGEFGGMFVPQILMPALQQLEEAFVNAQQDPEFQSQFSSLLKNYAGRPTALTRCDNLTRGTATRLYLKREDLLHGGAHKTNQVLGQALLAKRMGKTEIIAETGAGQHGVASALASALVGLKCRIYMGAKDIERQSPNVFRMRLMGAEVIPVHSGSSTLKDACNEALRDWSGSYETAHYMLGTAAGPHPYPTIVREFQRMIGTETKAQILEAEGRLPDAVLACVGGGSNAIGMFADFIDDPSVSLIGIEPAGHGIDTGEHGAPLKHGRIGIYFGMKAPMMQTEDGQIEESYSISAGLDFPSVGPQHAHLNSIGRADYVSITDDEALDAFKTLCRSEGIIPALESSHALAYALKLIKANPQKEQLLVVNLSGRGDKDIFTVHDILKARGEI</sequence>